<dbReference type="Proteomes" id="UP000078534">
    <property type="component" value="Unassembled WGS sequence"/>
</dbReference>
<evidence type="ECO:0000259" key="11">
    <source>
        <dbReference type="Pfam" id="PF01593"/>
    </source>
</evidence>
<organism evidence="12 13">
    <name type="scientific">Metabacillus litoralis</name>
    <dbReference type="NCBI Taxonomy" id="152268"/>
    <lineage>
        <taxon>Bacteria</taxon>
        <taxon>Bacillati</taxon>
        <taxon>Bacillota</taxon>
        <taxon>Bacilli</taxon>
        <taxon>Bacillales</taxon>
        <taxon>Bacillaceae</taxon>
        <taxon>Metabacillus</taxon>
    </lineage>
</organism>
<keyword evidence="3 10" id="KW-0560">Oxidoreductase</keyword>
<dbReference type="AlphaFoldDB" id="A0A179SXY0"/>
<evidence type="ECO:0000313" key="13">
    <source>
        <dbReference type="Proteomes" id="UP000078534"/>
    </source>
</evidence>
<dbReference type="Gene3D" id="3.50.50.60">
    <property type="entry name" value="FAD/NAD(P)-binding domain"/>
    <property type="match status" value="2"/>
</dbReference>
<name>A0A179SXY0_9BACI</name>
<evidence type="ECO:0000256" key="8">
    <source>
        <dbReference type="ARBA" id="ARBA00042619"/>
    </source>
</evidence>
<dbReference type="Pfam" id="PF01593">
    <property type="entry name" value="Amino_oxidase"/>
    <property type="match status" value="1"/>
</dbReference>
<dbReference type="InterPro" id="IPR036188">
    <property type="entry name" value="FAD/NAD-bd_sf"/>
</dbReference>
<dbReference type="EMBL" id="LWSG01000012">
    <property type="protein sequence ID" value="OAS86676.1"/>
    <property type="molecule type" value="Genomic_DNA"/>
</dbReference>
<evidence type="ECO:0000313" key="12">
    <source>
        <dbReference type="EMBL" id="OAS86676.1"/>
    </source>
</evidence>
<keyword evidence="13" id="KW-1185">Reference proteome</keyword>
<evidence type="ECO:0000256" key="6">
    <source>
        <dbReference type="ARBA" id="ARBA00039159"/>
    </source>
</evidence>
<comment type="pathway">
    <text evidence="4">Carotenoid biosynthesis; staphyloxanthin biosynthesis; staphyloxanthin from farnesyl diphosphate: step 3/5.</text>
</comment>
<reference evidence="13" key="1">
    <citation type="submission" date="2016-04" db="EMBL/GenBank/DDBJ databases">
        <authorList>
            <person name="Lyu Z."/>
            <person name="Lyu W."/>
        </authorList>
    </citation>
    <scope>NUCLEOTIDE SEQUENCE [LARGE SCALE GENOMIC DNA]</scope>
    <source>
        <strain evidence="13">C44</strain>
    </source>
</reference>
<comment type="caution">
    <text evidence="12">The sequence shown here is derived from an EMBL/GenBank/DDBJ whole genome shotgun (WGS) entry which is preliminary data.</text>
</comment>
<dbReference type="PANTHER" id="PTHR43734:SF7">
    <property type="entry name" value="4,4'-DIAPONEUROSPORENE OXYGENASE"/>
    <property type="match status" value="1"/>
</dbReference>
<evidence type="ECO:0000256" key="7">
    <source>
        <dbReference type="ARBA" id="ARBA00041900"/>
    </source>
</evidence>
<dbReference type="NCBIfam" id="TIGR02734">
    <property type="entry name" value="crtI_fam"/>
    <property type="match status" value="1"/>
</dbReference>
<dbReference type="OrthoDB" id="9814556at2"/>
<evidence type="ECO:0000256" key="10">
    <source>
        <dbReference type="RuleBase" id="RU362075"/>
    </source>
</evidence>
<dbReference type="InterPro" id="IPR014105">
    <property type="entry name" value="Carotenoid/retinoid_OxRdtase"/>
</dbReference>
<feature type="domain" description="Amine oxidase" evidence="11">
    <location>
        <begin position="12"/>
        <end position="490"/>
    </location>
</feature>
<evidence type="ECO:0000256" key="9">
    <source>
        <dbReference type="ARBA" id="ARBA00048532"/>
    </source>
</evidence>
<comment type="cofactor">
    <cofactor evidence="1">
        <name>FAD</name>
        <dbReference type="ChEBI" id="CHEBI:57692"/>
    </cofactor>
</comment>
<dbReference type="PANTHER" id="PTHR43734">
    <property type="entry name" value="PHYTOENE DESATURASE"/>
    <property type="match status" value="1"/>
</dbReference>
<protein>
    <recommendedName>
        <fullName evidence="6">4,4'-diaponeurosporene oxygenase</fullName>
    </recommendedName>
    <alternativeName>
        <fullName evidence="7">4,4'-diaponeurosporene oxidase</fullName>
    </alternativeName>
    <alternativeName>
        <fullName evidence="8">Carotenoid oxidase</fullName>
    </alternativeName>
</protein>
<evidence type="ECO:0000256" key="3">
    <source>
        <dbReference type="ARBA" id="ARBA00023002"/>
    </source>
</evidence>
<dbReference type="GO" id="GO:0016117">
    <property type="term" value="P:carotenoid biosynthetic process"/>
    <property type="evidence" value="ECO:0007669"/>
    <property type="project" value="UniProtKB-KW"/>
</dbReference>
<evidence type="ECO:0000256" key="5">
    <source>
        <dbReference type="ARBA" id="ARBA00038194"/>
    </source>
</evidence>
<comment type="catalytic activity">
    <reaction evidence="9">
        <text>all-trans-4,4'-diaponeurosporene + 2 AH2 + 2 O2 = 4,4'-diaponeurosporenal + 2 A + 3 H2O</text>
        <dbReference type="Rhea" id="RHEA:56104"/>
        <dbReference type="ChEBI" id="CHEBI:13193"/>
        <dbReference type="ChEBI" id="CHEBI:15377"/>
        <dbReference type="ChEBI" id="CHEBI:15379"/>
        <dbReference type="ChEBI" id="CHEBI:17499"/>
        <dbReference type="ChEBI" id="CHEBI:62743"/>
        <dbReference type="ChEBI" id="CHEBI:79065"/>
    </reaction>
</comment>
<sequence length="501" mass="56216">MKKKVIIIGGGLGGMSAAIRLAVDNYDVTILEKGKRLGGKLNSHCEQGFTFDTGPSILTMPWVLDHLFLNANRKLSDYITIKRIEPQWKAFFEDGTLINLTSDLPEMIKQLQSLCKEDASEFFNFLHYCNKMYDFHVKSTFKKSISGIQDLRTMLSVKDLFSMEPMKTTNQSTKKFFKNKKIQQLFNYLTMQSGSSPYQAPANLSNLAHIHLGLGSYYVEGGIFKIAEALSKILHELQVNVHLNSKVKRIVTQNSYAHAIELENGCLFEADIVVSNLEAVPTYDTLLNNQPITPEEHNGLEKYPPTVSGLLLLLGVNKTYSHLAHHNFFFSESPKKEFQQIFTEGIPATDPTIYVGISAKTDPNLAPIGKENLYVLTHVPSLKKDETWEEKKDEYRQIILNKLERMGIEGLKENIEYEYTLTPNDFQQDYGANGGSLYGVVSDRKKNGGFKIPSRSPLLKNLYFVGGSTHPGGGIPLVTLSGQLTADLILEQDLKYKKGIG</sequence>
<proteinExistence type="inferred from homology"/>
<comment type="similarity">
    <text evidence="5">Belongs to the carotenoid/retinoid oxidoreductase family. CrtP subfamily.</text>
</comment>
<accession>A0A179SXY0</accession>
<gene>
    <name evidence="12" type="ORF">A6K24_03960</name>
</gene>
<keyword evidence="2 10" id="KW-0125">Carotenoid biosynthesis</keyword>
<dbReference type="SUPFAM" id="SSF51905">
    <property type="entry name" value="FAD/NAD(P)-binding domain"/>
    <property type="match status" value="1"/>
</dbReference>
<dbReference type="InterPro" id="IPR002937">
    <property type="entry name" value="Amino_oxidase"/>
</dbReference>
<evidence type="ECO:0000256" key="2">
    <source>
        <dbReference type="ARBA" id="ARBA00022746"/>
    </source>
</evidence>
<dbReference type="GO" id="GO:0016491">
    <property type="term" value="F:oxidoreductase activity"/>
    <property type="evidence" value="ECO:0007669"/>
    <property type="project" value="UniProtKB-KW"/>
</dbReference>
<evidence type="ECO:0000256" key="1">
    <source>
        <dbReference type="ARBA" id="ARBA00001974"/>
    </source>
</evidence>
<dbReference type="STRING" id="152268.A6K24_03960"/>
<evidence type="ECO:0000256" key="4">
    <source>
        <dbReference type="ARBA" id="ARBA00037901"/>
    </source>
</evidence>